<sequence>MSYNFTPSLSASLRSSGSVGGVRYAEAAAGIRWKPLANVPVALNFERRQALNQWGGRSAFALFAEGGLYQTPVLGIGSLDLYAQGGVVGVKSRDYFFDGGATITRPVWKNFSAGLGVWGGVQPGLYRVDAGPRLTMNVRRGIRLHADYRQRVAGEALPASGPALTIAGDF</sequence>
<accession>A0ABT0RM76</accession>
<dbReference type="RefSeq" id="WP_249847790.1">
    <property type="nucleotide sequence ID" value="NZ_JAMGBD010000001.1"/>
</dbReference>
<name>A0ABT0RM76_9SPHN</name>
<dbReference type="Proteomes" id="UP001165363">
    <property type="component" value="Unassembled WGS sequence"/>
</dbReference>
<evidence type="ECO:0000313" key="2">
    <source>
        <dbReference type="Proteomes" id="UP001165363"/>
    </source>
</evidence>
<comment type="caution">
    <text evidence="1">The sequence shown here is derived from an EMBL/GenBank/DDBJ whole genome shotgun (WGS) entry which is preliminary data.</text>
</comment>
<evidence type="ECO:0008006" key="3">
    <source>
        <dbReference type="Google" id="ProtNLM"/>
    </source>
</evidence>
<dbReference type="EMBL" id="JAMGBD010000001">
    <property type="protein sequence ID" value="MCL6683747.1"/>
    <property type="molecule type" value="Genomic_DNA"/>
</dbReference>
<organism evidence="1 2">
    <name type="scientific">Sphingomonas alba</name>
    <dbReference type="NCBI Taxonomy" id="2908208"/>
    <lineage>
        <taxon>Bacteria</taxon>
        <taxon>Pseudomonadati</taxon>
        <taxon>Pseudomonadota</taxon>
        <taxon>Alphaproteobacteria</taxon>
        <taxon>Sphingomonadales</taxon>
        <taxon>Sphingomonadaceae</taxon>
        <taxon>Sphingomonas</taxon>
    </lineage>
</organism>
<keyword evidence="2" id="KW-1185">Reference proteome</keyword>
<reference evidence="1" key="1">
    <citation type="submission" date="2022-05" db="EMBL/GenBank/DDBJ databases">
        <authorList>
            <person name="Jo J.-H."/>
            <person name="Im W.-T."/>
        </authorList>
    </citation>
    <scope>NUCLEOTIDE SEQUENCE</scope>
    <source>
        <strain evidence="1">SE158</strain>
    </source>
</reference>
<gene>
    <name evidence="1" type="ORF">LZ536_07520</name>
</gene>
<proteinExistence type="predicted"/>
<protein>
    <recommendedName>
        <fullName evidence="3">Haemolysin activator HlyB C-terminal domain-containing protein</fullName>
    </recommendedName>
</protein>
<evidence type="ECO:0000313" key="1">
    <source>
        <dbReference type="EMBL" id="MCL6683747.1"/>
    </source>
</evidence>